<dbReference type="AlphaFoldDB" id="A0A0A8YMZ5"/>
<reference evidence="1" key="2">
    <citation type="journal article" date="2015" name="Data Brief">
        <title>Shoot transcriptome of the giant reed, Arundo donax.</title>
        <authorList>
            <person name="Barrero R.A."/>
            <person name="Guerrero F.D."/>
            <person name="Moolhuijzen P."/>
            <person name="Goolsby J.A."/>
            <person name="Tidwell J."/>
            <person name="Bellgard S.E."/>
            <person name="Bellgard M.I."/>
        </authorList>
    </citation>
    <scope>NUCLEOTIDE SEQUENCE</scope>
    <source>
        <tissue evidence="1">Shoot tissue taken approximately 20 cm above the soil surface</tissue>
    </source>
</reference>
<sequence length="71" mass="8089">MLRHSIDHFNCTINQPFLTQRSDYRVECHFIWGTFAAGHLGQELLSLLPPLGGAQTFQHRCIGDSIRFASM</sequence>
<protein>
    <submittedName>
        <fullName evidence="1">Uncharacterized protein</fullName>
    </submittedName>
</protein>
<organism evidence="1">
    <name type="scientific">Arundo donax</name>
    <name type="common">Giant reed</name>
    <name type="synonym">Donax arundinaceus</name>
    <dbReference type="NCBI Taxonomy" id="35708"/>
    <lineage>
        <taxon>Eukaryota</taxon>
        <taxon>Viridiplantae</taxon>
        <taxon>Streptophyta</taxon>
        <taxon>Embryophyta</taxon>
        <taxon>Tracheophyta</taxon>
        <taxon>Spermatophyta</taxon>
        <taxon>Magnoliopsida</taxon>
        <taxon>Liliopsida</taxon>
        <taxon>Poales</taxon>
        <taxon>Poaceae</taxon>
        <taxon>PACMAD clade</taxon>
        <taxon>Arundinoideae</taxon>
        <taxon>Arundineae</taxon>
        <taxon>Arundo</taxon>
    </lineage>
</organism>
<evidence type="ECO:0000313" key="1">
    <source>
        <dbReference type="EMBL" id="JAD23967.1"/>
    </source>
</evidence>
<reference evidence="1" key="1">
    <citation type="submission" date="2014-09" db="EMBL/GenBank/DDBJ databases">
        <authorList>
            <person name="Magalhaes I.L.F."/>
            <person name="Oliveira U."/>
            <person name="Santos F.R."/>
            <person name="Vidigal T.H.D.A."/>
            <person name="Brescovit A.D."/>
            <person name="Santos A.J."/>
        </authorList>
    </citation>
    <scope>NUCLEOTIDE SEQUENCE</scope>
    <source>
        <tissue evidence="1">Shoot tissue taken approximately 20 cm above the soil surface</tissue>
    </source>
</reference>
<name>A0A0A8YMZ5_ARUDO</name>
<accession>A0A0A8YMZ5</accession>
<dbReference type="EMBL" id="GBRH01273928">
    <property type="protein sequence ID" value="JAD23967.1"/>
    <property type="molecule type" value="Transcribed_RNA"/>
</dbReference>
<proteinExistence type="predicted"/>